<dbReference type="EMBL" id="VSRR010150013">
    <property type="protein sequence ID" value="MPD06220.1"/>
    <property type="molecule type" value="Genomic_DNA"/>
</dbReference>
<dbReference type="Proteomes" id="UP000324222">
    <property type="component" value="Unassembled WGS sequence"/>
</dbReference>
<reference evidence="1 2" key="1">
    <citation type="submission" date="2019-05" db="EMBL/GenBank/DDBJ databases">
        <title>Another draft genome of Portunus trituberculatus and its Hox gene families provides insights of decapod evolution.</title>
        <authorList>
            <person name="Jeong J.-H."/>
            <person name="Song I."/>
            <person name="Kim S."/>
            <person name="Choi T."/>
            <person name="Kim D."/>
            <person name="Ryu S."/>
            <person name="Kim W."/>
        </authorList>
    </citation>
    <scope>NUCLEOTIDE SEQUENCE [LARGE SCALE GENOMIC DNA]</scope>
    <source>
        <tissue evidence="1">Muscle</tissue>
    </source>
</reference>
<gene>
    <name evidence="1" type="ORF">E2C01_102017</name>
</gene>
<protein>
    <submittedName>
        <fullName evidence="1">Uncharacterized protein</fullName>
    </submittedName>
</protein>
<name>A0A5B7KG99_PORTR</name>
<comment type="caution">
    <text evidence="1">The sequence shown here is derived from an EMBL/GenBank/DDBJ whole genome shotgun (WGS) entry which is preliminary data.</text>
</comment>
<proteinExistence type="predicted"/>
<keyword evidence="2" id="KW-1185">Reference proteome</keyword>
<sequence length="31" mass="3317">MLTPPNCQTCTNLCGAGLVQLLAARHTSFRV</sequence>
<dbReference type="AlphaFoldDB" id="A0A5B7KG99"/>
<accession>A0A5B7KG99</accession>
<evidence type="ECO:0000313" key="1">
    <source>
        <dbReference type="EMBL" id="MPD06220.1"/>
    </source>
</evidence>
<organism evidence="1 2">
    <name type="scientific">Portunus trituberculatus</name>
    <name type="common">Swimming crab</name>
    <name type="synonym">Neptunus trituberculatus</name>
    <dbReference type="NCBI Taxonomy" id="210409"/>
    <lineage>
        <taxon>Eukaryota</taxon>
        <taxon>Metazoa</taxon>
        <taxon>Ecdysozoa</taxon>
        <taxon>Arthropoda</taxon>
        <taxon>Crustacea</taxon>
        <taxon>Multicrustacea</taxon>
        <taxon>Malacostraca</taxon>
        <taxon>Eumalacostraca</taxon>
        <taxon>Eucarida</taxon>
        <taxon>Decapoda</taxon>
        <taxon>Pleocyemata</taxon>
        <taxon>Brachyura</taxon>
        <taxon>Eubrachyura</taxon>
        <taxon>Portunoidea</taxon>
        <taxon>Portunidae</taxon>
        <taxon>Portuninae</taxon>
        <taxon>Portunus</taxon>
    </lineage>
</organism>
<evidence type="ECO:0000313" key="2">
    <source>
        <dbReference type="Proteomes" id="UP000324222"/>
    </source>
</evidence>